<evidence type="ECO:0000313" key="11">
    <source>
        <dbReference type="EMBL" id="KMZ70489.1"/>
    </source>
</evidence>
<dbReference type="EC" id="2.1.1.100" evidence="3 10"/>
<dbReference type="Proteomes" id="UP000036987">
    <property type="component" value="Unassembled WGS sequence"/>
</dbReference>
<evidence type="ECO:0000256" key="1">
    <source>
        <dbReference type="ARBA" id="ARBA00004141"/>
    </source>
</evidence>
<evidence type="ECO:0000256" key="10">
    <source>
        <dbReference type="RuleBase" id="RU362022"/>
    </source>
</evidence>
<dbReference type="EMBL" id="LFYR01000728">
    <property type="protein sequence ID" value="KMZ70489.1"/>
    <property type="molecule type" value="Genomic_DNA"/>
</dbReference>
<dbReference type="OMA" id="IKREEAY"/>
<evidence type="ECO:0000256" key="8">
    <source>
        <dbReference type="ARBA" id="ARBA00022989"/>
    </source>
</evidence>
<keyword evidence="8 10" id="KW-1133">Transmembrane helix</keyword>
<evidence type="ECO:0000256" key="3">
    <source>
        <dbReference type="ARBA" id="ARBA00012151"/>
    </source>
</evidence>
<dbReference type="OrthoDB" id="422086at2759"/>
<evidence type="ECO:0000256" key="4">
    <source>
        <dbReference type="ARBA" id="ARBA00022603"/>
    </source>
</evidence>
<evidence type="ECO:0000256" key="7">
    <source>
        <dbReference type="ARBA" id="ARBA00022692"/>
    </source>
</evidence>
<name>A0A0K9PNE2_ZOSMR</name>
<evidence type="ECO:0000256" key="9">
    <source>
        <dbReference type="ARBA" id="ARBA00023136"/>
    </source>
</evidence>
<evidence type="ECO:0000313" key="12">
    <source>
        <dbReference type="Proteomes" id="UP000036987"/>
    </source>
</evidence>
<dbReference type="InterPro" id="IPR007269">
    <property type="entry name" value="ICMT_MeTrfase"/>
</dbReference>
<keyword evidence="4 10" id="KW-0489">Methyltransferase</keyword>
<protein>
    <recommendedName>
        <fullName evidence="3 10">Protein-S-isoprenylcysteine O-methyltransferase</fullName>
        <ecNumber evidence="3 10">2.1.1.100</ecNumber>
    </recommendedName>
</protein>
<reference evidence="12" key="1">
    <citation type="journal article" date="2016" name="Nature">
        <title>The genome of the seagrass Zostera marina reveals angiosperm adaptation to the sea.</title>
        <authorList>
            <person name="Olsen J.L."/>
            <person name="Rouze P."/>
            <person name="Verhelst B."/>
            <person name="Lin Y.-C."/>
            <person name="Bayer T."/>
            <person name="Collen J."/>
            <person name="Dattolo E."/>
            <person name="De Paoli E."/>
            <person name="Dittami S."/>
            <person name="Maumus F."/>
            <person name="Michel G."/>
            <person name="Kersting A."/>
            <person name="Lauritano C."/>
            <person name="Lohaus R."/>
            <person name="Toepel M."/>
            <person name="Tonon T."/>
            <person name="Vanneste K."/>
            <person name="Amirebrahimi M."/>
            <person name="Brakel J."/>
            <person name="Bostroem C."/>
            <person name="Chovatia M."/>
            <person name="Grimwood J."/>
            <person name="Jenkins J.W."/>
            <person name="Jueterbock A."/>
            <person name="Mraz A."/>
            <person name="Stam W.T."/>
            <person name="Tice H."/>
            <person name="Bornberg-Bauer E."/>
            <person name="Green P.J."/>
            <person name="Pearson G.A."/>
            <person name="Procaccini G."/>
            <person name="Duarte C.M."/>
            <person name="Schmutz J."/>
            <person name="Reusch T.B.H."/>
            <person name="Van de Peer Y."/>
        </authorList>
    </citation>
    <scope>NUCLEOTIDE SEQUENCE [LARGE SCALE GENOMIC DNA]</scope>
    <source>
        <strain evidence="12">cv. Finnish</strain>
    </source>
</reference>
<sequence length="217" mass="25025">MSPEGMLSTDLFGYTVLRQLSQFVASIVFFNGSEYFLAASIHGTSTVDSSSLLFSKQYCIAMTFAVFEYVIEFFLVPEVKERWLMSNIGLGMVIVGEIIRKTGILTARRAFTHNIRIYYEDHHELITHGIYRNSATSVSLNIPCRIIRHPGYCGFFIWAVGTQLMLCNPISTVAFIVVTWRFFYKRIPYEEFFLREFFGSQHVEYTRKVPSGLPFIK</sequence>
<comment type="similarity">
    <text evidence="2 10">Belongs to the class VI-like SAM-binding methyltransferase superfamily. Isoprenylcysteine carboxyl methyltransferase family.</text>
</comment>
<keyword evidence="6 10" id="KW-0949">S-adenosyl-L-methionine</keyword>
<gene>
    <name evidence="11" type="ORF">ZOSMA_19G00710</name>
</gene>
<keyword evidence="5 11" id="KW-0808">Transferase</keyword>
<evidence type="ECO:0000256" key="2">
    <source>
        <dbReference type="ARBA" id="ARBA00009140"/>
    </source>
</evidence>
<keyword evidence="7 10" id="KW-0812">Transmembrane</keyword>
<keyword evidence="12" id="KW-1185">Reference proteome</keyword>
<dbReference type="PANTHER" id="PTHR12714">
    <property type="entry name" value="PROTEIN-S ISOPRENYLCYSTEINE O-METHYLTRANSFERASE"/>
    <property type="match status" value="1"/>
</dbReference>
<comment type="caution">
    <text evidence="11">The sequence shown here is derived from an EMBL/GenBank/DDBJ whole genome shotgun (WGS) entry which is preliminary data.</text>
</comment>
<comment type="catalytic activity">
    <reaction evidence="10">
        <text>[protein]-C-terminal S-[(2E,6E)-farnesyl]-L-cysteine + S-adenosyl-L-methionine = [protein]-C-terminal S-[(2E,6E)-farnesyl]-L-cysteine methyl ester + S-adenosyl-L-homocysteine</text>
        <dbReference type="Rhea" id="RHEA:21672"/>
        <dbReference type="Rhea" id="RHEA-COMP:12125"/>
        <dbReference type="Rhea" id="RHEA-COMP:12126"/>
        <dbReference type="ChEBI" id="CHEBI:57856"/>
        <dbReference type="ChEBI" id="CHEBI:59789"/>
        <dbReference type="ChEBI" id="CHEBI:90510"/>
        <dbReference type="ChEBI" id="CHEBI:90511"/>
        <dbReference type="EC" id="2.1.1.100"/>
    </reaction>
</comment>
<comment type="subcellular location">
    <subcellularLocation>
        <location evidence="10">Endoplasmic reticulum membrane</location>
        <topology evidence="10">Multi-pass membrane protein</topology>
    </subcellularLocation>
    <subcellularLocation>
        <location evidence="1">Membrane</location>
        <topology evidence="1">Multi-pass membrane protein</topology>
    </subcellularLocation>
</comment>
<dbReference type="GO" id="GO:0005789">
    <property type="term" value="C:endoplasmic reticulum membrane"/>
    <property type="evidence" value="ECO:0007669"/>
    <property type="project" value="UniProtKB-SubCell"/>
</dbReference>
<dbReference type="GO" id="GO:0005783">
    <property type="term" value="C:endoplasmic reticulum"/>
    <property type="evidence" value="ECO:0000318"/>
    <property type="project" value="GO_Central"/>
</dbReference>
<dbReference type="Gene3D" id="1.20.120.1630">
    <property type="match status" value="1"/>
</dbReference>
<comment type="cofactor">
    <cofactor evidence="10">
        <name>Zn(2+)</name>
        <dbReference type="ChEBI" id="CHEBI:29105"/>
    </cofactor>
    <text evidence="10">Divalent metal cations. Probably Zn(2+).</text>
</comment>
<dbReference type="PANTHER" id="PTHR12714:SF9">
    <property type="entry name" value="PROTEIN-S-ISOPRENYLCYSTEINE O-METHYLTRANSFERASE"/>
    <property type="match status" value="1"/>
</dbReference>
<dbReference type="STRING" id="29655.A0A0K9PNE2"/>
<dbReference type="GO" id="GO:0032259">
    <property type="term" value="P:methylation"/>
    <property type="evidence" value="ECO:0007669"/>
    <property type="project" value="UniProtKB-KW"/>
</dbReference>
<keyword evidence="9 10" id="KW-0472">Membrane</keyword>
<proteinExistence type="inferred from homology"/>
<feature type="transmembrane region" description="Helical" evidence="10">
    <location>
        <begin position="155"/>
        <end position="183"/>
    </location>
</feature>
<evidence type="ECO:0000256" key="6">
    <source>
        <dbReference type="ARBA" id="ARBA00022691"/>
    </source>
</evidence>
<accession>A0A0K9PNE2</accession>
<dbReference type="InterPro" id="IPR025770">
    <property type="entry name" value="PPMT_MeTrfase"/>
</dbReference>
<keyword evidence="10" id="KW-0256">Endoplasmic reticulum</keyword>
<dbReference type="AlphaFoldDB" id="A0A0K9PNE2"/>
<comment type="caution">
    <text evidence="10">Lacks conserved residue(s) required for the propagation of feature annotation.</text>
</comment>
<dbReference type="PROSITE" id="PS51564">
    <property type="entry name" value="SAM_ICMT"/>
    <property type="match status" value="1"/>
</dbReference>
<evidence type="ECO:0000256" key="5">
    <source>
        <dbReference type="ARBA" id="ARBA00022679"/>
    </source>
</evidence>
<dbReference type="GO" id="GO:0004671">
    <property type="term" value="F:protein C-terminal S-isoprenylcysteine carboxyl O-methyltransferase activity"/>
    <property type="evidence" value="ECO:0000318"/>
    <property type="project" value="GO_Central"/>
</dbReference>
<organism evidence="11 12">
    <name type="scientific">Zostera marina</name>
    <name type="common">Eelgrass</name>
    <dbReference type="NCBI Taxonomy" id="29655"/>
    <lineage>
        <taxon>Eukaryota</taxon>
        <taxon>Viridiplantae</taxon>
        <taxon>Streptophyta</taxon>
        <taxon>Embryophyta</taxon>
        <taxon>Tracheophyta</taxon>
        <taxon>Spermatophyta</taxon>
        <taxon>Magnoliopsida</taxon>
        <taxon>Liliopsida</taxon>
        <taxon>Zosteraceae</taxon>
        <taxon>Zostera</taxon>
    </lineage>
</organism>
<dbReference type="Pfam" id="PF04140">
    <property type="entry name" value="ICMT"/>
    <property type="match status" value="1"/>
</dbReference>